<sequence length="57" mass="6616">MRFRFNRQFYRTVTFWLGVLCLLAELGIWRFDNTSSRALGVGTGAFLILISLGWDTK</sequence>
<protein>
    <submittedName>
        <fullName evidence="2">Uncharacterized protein</fullName>
    </submittedName>
</protein>
<gene>
    <name evidence="2" type="ORF">HEQ44_04030</name>
</gene>
<keyword evidence="1" id="KW-0472">Membrane</keyword>
<comment type="caution">
    <text evidence="2">The sequence shown here is derived from an EMBL/GenBank/DDBJ whole genome shotgun (WGS) entry which is preliminary data.</text>
</comment>
<evidence type="ECO:0000313" key="2">
    <source>
        <dbReference type="EMBL" id="NLR29346.1"/>
    </source>
</evidence>
<proteinExistence type="predicted"/>
<keyword evidence="1" id="KW-0812">Transmembrane</keyword>
<dbReference type="EMBL" id="JAAVSD010000008">
    <property type="protein sequence ID" value="NLR29346.1"/>
    <property type="molecule type" value="Genomic_DNA"/>
</dbReference>
<evidence type="ECO:0000256" key="1">
    <source>
        <dbReference type="SAM" id="Phobius"/>
    </source>
</evidence>
<name>A0ABX1L4U1_9LACO</name>
<reference evidence="2 3" key="1">
    <citation type="submission" date="2020-03" db="EMBL/GenBank/DDBJ databases">
        <authorList>
            <person name="Zhang Z."/>
            <person name="Guo Z."/>
            <person name="Hou Q."/>
            <person name="Shen X."/>
        </authorList>
    </citation>
    <scope>NUCLEOTIDE SEQUENCE [LARGE SCALE GENOMIC DNA]</scope>
    <source>
        <strain evidence="2 3">HBUAS51329</strain>
    </source>
</reference>
<evidence type="ECO:0000313" key="3">
    <source>
        <dbReference type="Proteomes" id="UP000707477"/>
    </source>
</evidence>
<dbReference type="Proteomes" id="UP000707477">
    <property type="component" value="Unassembled WGS sequence"/>
</dbReference>
<accession>A0ABX1L4U1</accession>
<keyword evidence="3" id="KW-1185">Reference proteome</keyword>
<dbReference type="RefSeq" id="WP_168849106.1">
    <property type="nucleotide sequence ID" value="NZ_JAAVSD010000008.1"/>
</dbReference>
<feature type="transmembrane region" description="Helical" evidence="1">
    <location>
        <begin position="12"/>
        <end position="31"/>
    </location>
</feature>
<keyword evidence="1" id="KW-1133">Transmembrane helix</keyword>
<organism evidence="2 3">
    <name type="scientific">Levilactobacillus tujiorum</name>
    <dbReference type="NCBI Taxonomy" id="2912243"/>
    <lineage>
        <taxon>Bacteria</taxon>
        <taxon>Bacillati</taxon>
        <taxon>Bacillota</taxon>
        <taxon>Bacilli</taxon>
        <taxon>Lactobacillales</taxon>
        <taxon>Lactobacillaceae</taxon>
        <taxon>Levilactobacillus</taxon>
    </lineage>
</organism>
<feature type="transmembrane region" description="Helical" evidence="1">
    <location>
        <begin position="37"/>
        <end position="54"/>
    </location>
</feature>